<keyword evidence="3" id="KW-1185">Reference proteome</keyword>
<proteinExistence type="predicted"/>
<feature type="region of interest" description="Disordered" evidence="1">
    <location>
        <begin position="633"/>
        <end position="660"/>
    </location>
</feature>
<gene>
    <name evidence="2" type="ORF">TD95_003724</name>
</gene>
<dbReference type="EMBL" id="LAEV01001407">
    <property type="protein sequence ID" value="KKA28191.1"/>
    <property type="molecule type" value="Genomic_DNA"/>
</dbReference>
<feature type="region of interest" description="Disordered" evidence="1">
    <location>
        <begin position="97"/>
        <end position="137"/>
    </location>
</feature>
<organism evidence="2 3">
    <name type="scientific">Thielaviopsis punctulata</name>
    <dbReference type="NCBI Taxonomy" id="72032"/>
    <lineage>
        <taxon>Eukaryota</taxon>
        <taxon>Fungi</taxon>
        <taxon>Dikarya</taxon>
        <taxon>Ascomycota</taxon>
        <taxon>Pezizomycotina</taxon>
        <taxon>Sordariomycetes</taxon>
        <taxon>Hypocreomycetidae</taxon>
        <taxon>Microascales</taxon>
        <taxon>Ceratocystidaceae</taxon>
        <taxon>Thielaviopsis</taxon>
    </lineage>
</organism>
<dbReference type="GO" id="GO:0042594">
    <property type="term" value="P:response to starvation"/>
    <property type="evidence" value="ECO:0007669"/>
    <property type="project" value="TreeGrafter"/>
</dbReference>
<feature type="region of interest" description="Disordered" evidence="1">
    <location>
        <begin position="912"/>
        <end position="933"/>
    </location>
</feature>
<name>A0A0F4ZDI3_9PEZI</name>
<evidence type="ECO:0008006" key="4">
    <source>
        <dbReference type="Google" id="ProtNLM"/>
    </source>
</evidence>
<protein>
    <recommendedName>
        <fullName evidence="4">BCAS3 domain-containing protein</fullName>
    </recommendedName>
</protein>
<accession>A0A0F4ZDI3</accession>
<feature type="compositionally biased region" description="Low complexity" evidence="1">
    <location>
        <begin position="120"/>
        <end position="132"/>
    </location>
</feature>
<evidence type="ECO:0000313" key="3">
    <source>
        <dbReference type="Proteomes" id="UP000033483"/>
    </source>
</evidence>
<feature type="compositionally biased region" description="Polar residues" evidence="1">
    <location>
        <begin position="9"/>
        <end position="27"/>
    </location>
</feature>
<dbReference type="SUPFAM" id="SSF50978">
    <property type="entry name" value="WD40 repeat-like"/>
    <property type="match status" value="1"/>
</dbReference>
<evidence type="ECO:0000313" key="2">
    <source>
        <dbReference type="EMBL" id="KKA28191.1"/>
    </source>
</evidence>
<dbReference type="PANTHER" id="PTHR13268:SF0">
    <property type="entry name" value="BCAS3 MICROTUBULE ASSOCIATED CELL MIGRATION FACTOR"/>
    <property type="match status" value="1"/>
</dbReference>
<dbReference type="GO" id="GO:0005737">
    <property type="term" value="C:cytoplasm"/>
    <property type="evidence" value="ECO:0007669"/>
    <property type="project" value="TreeGrafter"/>
</dbReference>
<dbReference type="OrthoDB" id="3938623at2759"/>
<feature type="region of interest" description="Disordered" evidence="1">
    <location>
        <begin position="687"/>
        <end position="712"/>
    </location>
</feature>
<reference evidence="2 3" key="1">
    <citation type="submission" date="2015-03" db="EMBL/GenBank/DDBJ databases">
        <authorList>
            <person name="Radwan O."/>
            <person name="Al-Naeli F.A."/>
            <person name="Rendon G.A."/>
            <person name="Fields C."/>
        </authorList>
    </citation>
    <scope>NUCLEOTIDE SEQUENCE [LARGE SCALE GENOMIC DNA]</scope>
    <source>
        <strain evidence="2">CR-DP1</strain>
    </source>
</reference>
<evidence type="ECO:0000256" key="1">
    <source>
        <dbReference type="SAM" id="MobiDB-lite"/>
    </source>
</evidence>
<dbReference type="GO" id="GO:0006914">
    <property type="term" value="P:autophagy"/>
    <property type="evidence" value="ECO:0007669"/>
    <property type="project" value="InterPro"/>
</dbReference>
<dbReference type="InterPro" id="IPR045142">
    <property type="entry name" value="BCAS3-like"/>
</dbReference>
<sequence>MAPPVNFDQVHSSSNASVSPGTPSSDGLDTGGWTHTAAGSPASTSYKRPNAIDVASTAPSSVCYSSSQGGIWPHTRSIPSSKISDFPRTAYSYQTYGSHASSDRLRRGSSTSQSSHARMPSSVSSPPQSHQHYYGTPDYDLDHVSGIRAGDRGYYYGFDSIPKKQSDRTLAAGTEKVILAGFEGGLEVRTIMKHDQELLYRLSGLRGGVLNAKVLPWTTEASQDKSPLVAVVVHGPMVSEKQASFTQYQTTVEVHSLLTGEKIDVLIKMPPIPIPAHTSITDSNFEPPMPNYTLSLLADSGYVVVASGQSGETWVFSQIPFAHPSGGRFGCAAKLWTSVQQRLRNDVMDEAHMQTMQQAAKPAPRYNALQPIVSLGGHWLAYCPPAPSSQLATNVEIPVSPLGKAPGLQHGAPPSLPAASTGVDQPLAEGLMNKIVRGTAQEFIHGTKWVGQQGRQAWNSYWAKPNANPSMARSPPTQTWGSSYPPKSCNDFPPTHGVPGFSATSKEPGLVCLVDLKNLGNASNLYPFSTFMLAGGCSYLSFAPAGMSLFTASSKGDVQTVWDLMRTQHTKSSLIQVSPGAANNSSLGVHVRQVAYFSRMTEARIVDVAWTRPNGERIAMVTERGTVHLLDMPSSAYAWPPPRRRADDSRSVAEPVSDSSGSTAVALASTALGVAFGAARPLINRSRRSSGNVQSQGQGQGQGGSSGSFVESASQGGRMIAASISSSIGKTGQALNQLRQSGENRVTLPSQSSSRPPATGCVTWVLRHNHHALFVAGNGLVRTFPSKSRRMSSTVAASSSAASHKSRFARENAYRDYNVLMLPDNKISDYISSLLKSQAQSDEEFNMEDLDMVADADTGNTVVLDLRKPVTRPCLEATIPEAEIESSAPYQPFHTDRRITVYEYQTSGQYGRSSLTASSLDRPTSVPRSLSTGSSGGIWAFGQPMATTKLSLDVPEGYEDDLAASLEDHRALPASAMERTLQQVDGDEQIIITTRRRRGARYAAAVHDEDDDGFFEDDCEVLDFADQRV</sequence>
<comment type="caution">
    <text evidence="2">The sequence shown here is derived from an EMBL/GenBank/DDBJ whole genome shotgun (WGS) entry which is preliminary data.</text>
</comment>
<feature type="region of interest" description="Disordered" evidence="1">
    <location>
        <begin position="1"/>
        <end position="47"/>
    </location>
</feature>
<dbReference type="AlphaFoldDB" id="A0A0F4ZDI3"/>
<dbReference type="Proteomes" id="UP000033483">
    <property type="component" value="Unassembled WGS sequence"/>
</dbReference>
<dbReference type="InterPro" id="IPR036322">
    <property type="entry name" value="WD40_repeat_dom_sf"/>
</dbReference>
<dbReference type="PANTHER" id="PTHR13268">
    <property type="entry name" value="BREAST CARCINOMA AMPLIFIED SEQUENCE 3"/>
    <property type="match status" value="1"/>
</dbReference>